<accession>A0ABQ9JVK2</accession>
<protein>
    <recommendedName>
        <fullName evidence="2">Protein DPCD</fullName>
    </recommendedName>
</protein>
<dbReference type="EMBL" id="JAPWTJ010000153">
    <property type="protein sequence ID" value="KAJ8981927.1"/>
    <property type="molecule type" value="Genomic_DNA"/>
</dbReference>
<dbReference type="Pfam" id="PF14913">
    <property type="entry name" value="DPCD"/>
    <property type="match status" value="1"/>
</dbReference>
<organism evidence="3 4">
    <name type="scientific">Molorchus minor</name>
    <dbReference type="NCBI Taxonomy" id="1323400"/>
    <lineage>
        <taxon>Eukaryota</taxon>
        <taxon>Metazoa</taxon>
        <taxon>Ecdysozoa</taxon>
        <taxon>Arthropoda</taxon>
        <taxon>Hexapoda</taxon>
        <taxon>Insecta</taxon>
        <taxon>Pterygota</taxon>
        <taxon>Neoptera</taxon>
        <taxon>Endopterygota</taxon>
        <taxon>Coleoptera</taxon>
        <taxon>Polyphaga</taxon>
        <taxon>Cucujiformia</taxon>
        <taxon>Chrysomeloidea</taxon>
        <taxon>Cerambycidae</taxon>
        <taxon>Lamiinae</taxon>
        <taxon>Monochamini</taxon>
        <taxon>Molorchus</taxon>
    </lineage>
</organism>
<reference evidence="3" key="1">
    <citation type="journal article" date="2023" name="Insect Mol. Biol.">
        <title>Genome sequencing provides insights into the evolution of gene families encoding plant cell wall-degrading enzymes in longhorned beetles.</title>
        <authorList>
            <person name="Shin N.R."/>
            <person name="Okamura Y."/>
            <person name="Kirsch R."/>
            <person name="Pauchet Y."/>
        </authorList>
    </citation>
    <scope>NUCLEOTIDE SEQUENCE</scope>
    <source>
        <strain evidence="3">MMC_N1</strain>
    </source>
</reference>
<dbReference type="PRINTS" id="PR02065">
    <property type="entry name" value="PROTEINDPCD"/>
</dbReference>
<gene>
    <name evidence="3" type="ORF">NQ317_002097</name>
</gene>
<evidence type="ECO:0000313" key="4">
    <source>
        <dbReference type="Proteomes" id="UP001162164"/>
    </source>
</evidence>
<proteinExistence type="inferred from homology"/>
<dbReference type="PANTHER" id="PTHR31921:SF1">
    <property type="entry name" value="PROTEIN DPCD"/>
    <property type="match status" value="1"/>
</dbReference>
<sequence>MTDWFSQLKKAKKSCIVDGKLKKVHFDFGDGREMVKNTTWTPTAWRHDKHLKGEDKWDIELGDPEPVFDWQLNQTIRENSNQPFISKRITKSNLEWRIRNMPYPIETYSVTADAENKCLIVRTTNKKYYKKLEIPDLDRLNLAPAARKRRYKKPKQLLDLEKAIWEEIKQVQPKNAQENMDCKPS</sequence>
<name>A0ABQ9JVK2_9CUCU</name>
<keyword evidence="4" id="KW-1185">Reference proteome</keyword>
<dbReference type="InterPro" id="IPR026224">
    <property type="entry name" value="DPCD"/>
</dbReference>
<dbReference type="PANTHER" id="PTHR31921">
    <property type="entry name" value="PROTEIN DPCD"/>
    <property type="match status" value="1"/>
</dbReference>
<comment type="caution">
    <text evidence="3">The sequence shown here is derived from an EMBL/GenBank/DDBJ whole genome shotgun (WGS) entry which is preliminary data.</text>
</comment>
<evidence type="ECO:0000256" key="2">
    <source>
        <dbReference type="ARBA" id="ARBA00020330"/>
    </source>
</evidence>
<evidence type="ECO:0000256" key="1">
    <source>
        <dbReference type="ARBA" id="ARBA00010597"/>
    </source>
</evidence>
<evidence type="ECO:0000313" key="3">
    <source>
        <dbReference type="EMBL" id="KAJ8981927.1"/>
    </source>
</evidence>
<dbReference type="Proteomes" id="UP001162164">
    <property type="component" value="Unassembled WGS sequence"/>
</dbReference>
<comment type="similarity">
    <text evidence="1">Belongs to the DPCD family.</text>
</comment>